<keyword evidence="3 10" id="KW-0444">Lipid biosynthesis</keyword>
<evidence type="ECO:0000256" key="2">
    <source>
        <dbReference type="ARBA" id="ARBA00022490"/>
    </source>
</evidence>
<evidence type="ECO:0000256" key="1">
    <source>
        <dbReference type="ARBA" id="ARBA00001232"/>
    </source>
</evidence>
<keyword evidence="6 10" id="KW-0594">Phospholipid biosynthesis</keyword>
<comment type="pathway">
    <text evidence="10">Lipid metabolism; phospholipid metabolism.</text>
</comment>
<evidence type="ECO:0000256" key="8">
    <source>
        <dbReference type="ARBA" id="ARBA00024069"/>
    </source>
</evidence>
<accession>A0A8J6J0Y7</accession>
<dbReference type="EC" id="2.3.1.274" evidence="8 10"/>
<keyword evidence="7 10" id="KW-1208">Phospholipid metabolism</keyword>
<evidence type="ECO:0000313" key="12">
    <source>
        <dbReference type="Proteomes" id="UP000601768"/>
    </source>
</evidence>
<evidence type="ECO:0000256" key="6">
    <source>
        <dbReference type="ARBA" id="ARBA00023209"/>
    </source>
</evidence>
<dbReference type="EMBL" id="JACNEP010000027">
    <property type="protein sequence ID" value="MBC3767850.1"/>
    <property type="molecule type" value="Genomic_DNA"/>
</dbReference>
<keyword evidence="12" id="KW-1185">Reference proteome</keyword>
<dbReference type="GO" id="GO:0006633">
    <property type="term" value="P:fatty acid biosynthetic process"/>
    <property type="evidence" value="ECO:0007669"/>
    <property type="project" value="UniProtKB-UniRule"/>
</dbReference>
<protein>
    <recommendedName>
        <fullName evidence="8 10">Phosphate acyltransferase</fullName>
        <ecNumber evidence="8 10">2.3.1.274</ecNumber>
    </recommendedName>
    <alternativeName>
        <fullName evidence="10">Acyl-ACP phosphotransacylase</fullName>
    </alternativeName>
    <alternativeName>
        <fullName evidence="10">Acyl-[acyl-carrier-protein]--phosphate acyltransferase</fullName>
    </alternativeName>
    <alternativeName>
        <fullName evidence="10">Phosphate-acyl-ACP acyltransferase</fullName>
    </alternativeName>
</protein>
<dbReference type="Gene3D" id="3.40.718.10">
    <property type="entry name" value="Isopropylmalate Dehydrogenase"/>
    <property type="match status" value="1"/>
</dbReference>
<comment type="subcellular location">
    <subcellularLocation>
        <location evidence="10">Cytoplasm</location>
    </subcellularLocation>
    <text evidence="10">Associated with the membrane possibly through PlsY.</text>
</comment>
<dbReference type="InterPro" id="IPR012281">
    <property type="entry name" value="Phospholipid_synth_PlsX-like"/>
</dbReference>
<dbReference type="SUPFAM" id="SSF53659">
    <property type="entry name" value="Isocitrate/Isopropylmalate dehydrogenase-like"/>
    <property type="match status" value="1"/>
</dbReference>
<dbReference type="AlphaFoldDB" id="A0A8J6J0Y7"/>
<sequence>MTTLTIALDVMGGDFGPPVTVHAAVRAVTQYPELHIILCGIQSQIEHELNKVSLPLESQLTILHCSQVVEMDERPTATLRSKTDSSMRRALELVEQGKADACVSAGNTGALMTNAYYVLKTLPGIERPALVTSLPTQTDKKVYLLDLGANVECNSEVLFHYAVMGSVMAEQVEGIEKPRVALLNVGEEQIKGNDRVKHAAQLLKDAPGINFIGYLEGNDIFSNRADVVVTDGFVGNIALKACEGLGKLVISEVKRITGRNLLTKAMALLALPFLKKIYSRVNPDQYNGASLIGLRGIVVKSHGNASVDAFLYAIKEAKQEISRQVPTKIKDKIEIALG</sequence>
<organism evidence="11 12">
    <name type="scientific">Neptunicella marina</name>
    <dbReference type="NCBI Taxonomy" id="2125989"/>
    <lineage>
        <taxon>Bacteria</taxon>
        <taxon>Pseudomonadati</taxon>
        <taxon>Pseudomonadota</taxon>
        <taxon>Gammaproteobacteria</taxon>
        <taxon>Alteromonadales</taxon>
        <taxon>Alteromonadaceae</taxon>
        <taxon>Neptunicella</taxon>
    </lineage>
</organism>
<dbReference type="InterPro" id="IPR003664">
    <property type="entry name" value="FA_synthesis"/>
</dbReference>
<evidence type="ECO:0000313" key="11">
    <source>
        <dbReference type="EMBL" id="MBC3767850.1"/>
    </source>
</evidence>
<comment type="similarity">
    <text evidence="10">Belongs to the PlsX family.</text>
</comment>
<evidence type="ECO:0000256" key="4">
    <source>
        <dbReference type="ARBA" id="ARBA00022679"/>
    </source>
</evidence>
<evidence type="ECO:0000256" key="9">
    <source>
        <dbReference type="ARBA" id="ARBA00046608"/>
    </source>
</evidence>
<reference evidence="11" key="1">
    <citation type="journal article" date="2018" name="Int. J. Syst. Evol. Microbiol.">
        <title>Neptunicella marina gen. nov., sp. nov., isolated from surface seawater.</title>
        <authorList>
            <person name="Liu X."/>
            <person name="Lai Q."/>
            <person name="Du Y."/>
            <person name="Zhang X."/>
            <person name="Liu Z."/>
            <person name="Sun F."/>
            <person name="Shao Z."/>
        </authorList>
    </citation>
    <scope>NUCLEOTIDE SEQUENCE</scope>
    <source>
        <strain evidence="11">S27-2</strain>
    </source>
</reference>
<comment type="subunit">
    <text evidence="9 10">Homodimer. Probably interacts with PlsY.</text>
</comment>
<dbReference type="GO" id="GO:0005737">
    <property type="term" value="C:cytoplasm"/>
    <property type="evidence" value="ECO:0007669"/>
    <property type="project" value="UniProtKB-SubCell"/>
</dbReference>
<evidence type="ECO:0000256" key="10">
    <source>
        <dbReference type="HAMAP-Rule" id="MF_00019"/>
    </source>
</evidence>
<dbReference type="HAMAP" id="MF_00019">
    <property type="entry name" value="PlsX"/>
    <property type="match status" value="1"/>
</dbReference>
<keyword evidence="11" id="KW-0012">Acyltransferase</keyword>
<dbReference type="PIRSF" id="PIRSF002465">
    <property type="entry name" value="Phsphlp_syn_PlsX"/>
    <property type="match status" value="1"/>
</dbReference>
<dbReference type="Proteomes" id="UP000601768">
    <property type="component" value="Unassembled WGS sequence"/>
</dbReference>
<gene>
    <name evidence="10 11" type="primary">plsX</name>
    <name evidence="11" type="ORF">H8B19_18375</name>
</gene>
<dbReference type="Pfam" id="PF02504">
    <property type="entry name" value="FA_synthesis"/>
    <property type="match status" value="1"/>
</dbReference>
<dbReference type="NCBIfam" id="TIGR00182">
    <property type="entry name" value="plsX"/>
    <property type="match status" value="1"/>
</dbReference>
<dbReference type="GO" id="GO:0008654">
    <property type="term" value="P:phospholipid biosynthetic process"/>
    <property type="evidence" value="ECO:0007669"/>
    <property type="project" value="UniProtKB-KW"/>
</dbReference>
<dbReference type="UniPathway" id="UPA00085"/>
<reference evidence="11" key="2">
    <citation type="submission" date="2020-08" db="EMBL/GenBank/DDBJ databases">
        <authorList>
            <person name="Lai Q."/>
        </authorList>
    </citation>
    <scope>NUCLEOTIDE SEQUENCE</scope>
    <source>
        <strain evidence="11">S27-2</strain>
    </source>
</reference>
<keyword evidence="2 10" id="KW-0963">Cytoplasm</keyword>
<name>A0A8J6J0Y7_9ALTE</name>
<comment type="catalytic activity">
    <reaction evidence="1 10">
        <text>a fatty acyl-[ACP] + phosphate = an acyl phosphate + holo-[ACP]</text>
        <dbReference type="Rhea" id="RHEA:42292"/>
        <dbReference type="Rhea" id="RHEA-COMP:9685"/>
        <dbReference type="Rhea" id="RHEA-COMP:14125"/>
        <dbReference type="ChEBI" id="CHEBI:43474"/>
        <dbReference type="ChEBI" id="CHEBI:59918"/>
        <dbReference type="ChEBI" id="CHEBI:64479"/>
        <dbReference type="ChEBI" id="CHEBI:138651"/>
        <dbReference type="EC" id="2.3.1.274"/>
    </reaction>
</comment>
<keyword evidence="4 10" id="KW-0808">Transferase</keyword>
<proteinExistence type="inferred from homology"/>
<evidence type="ECO:0000256" key="3">
    <source>
        <dbReference type="ARBA" id="ARBA00022516"/>
    </source>
</evidence>
<comment type="caution">
    <text evidence="11">The sequence shown here is derived from an EMBL/GenBank/DDBJ whole genome shotgun (WGS) entry which is preliminary data.</text>
</comment>
<dbReference type="PANTHER" id="PTHR30100">
    <property type="entry name" value="FATTY ACID/PHOSPHOLIPID SYNTHESIS PROTEIN PLSX"/>
    <property type="match status" value="1"/>
</dbReference>
<dbReference type="PANTHER" id="PTHR30100:SF1">
    <property type="entry name" value="PHOSPHATE ACYLTRANSFERASE"/>
    <property type="match status" value="1"/>
</dbReference>
<evidence type="ECO:0000256" key="7">
    <source>
        <dbReference type="ARBA" id="ARBA00023264"/>
    </source>
</evidence>
<comment type="function">
    <text evidence="10">Catalyzes the reversible formation of acyl-phosphate (acyl-PO(4)) from acyl-[acyl-carrier-protein] (acyl-ACP). This enzyme utilizes acyl-ACP as fatty acyl donor, but not acyl-CoA.</text>
</comment>
<dbReference type="GO" id="GO:0043811">
    <property type="term" value="F:phosphate:acyl-[acyl carrier protein] acyltransferase activity"/>
    <property type="evidence" value="ECO:0007669"/>
    <property type="project" value="UniProtKB-UniRule"/>
</dbReference>
<evidence type="ECO:0000256" key="5">
    <source>
        <dbReference type="ARBA" id="ARBA00023098"/>
    </source>
</evidence>
<dbReference type="RefSeq" id="WP_186508546.1">
    <property type="nucleotide sequence ID" value="NZ_JACNEP010000027.1"/>
</dbReference>
<keyword evidence="5 10" id="KW-0443">Lipid metabolism</keyword>